<evidence type="ECO:0000256" key="3">
    <source>
        <dbReference type="ARBA" id="ARBA00022490"/>
    </source>
</evidence>
<dbReference type="PANTHER" id="PTHR46495:SF2">
    <property type="entry name" value="DUAL SPECIFICITY PROTEIN PHOSPHATASE 18"/>
    <property type="match status" value="1"/>
</dbReference>
<evidence type="ECO:0000313" key="7">
    <source>
        <dbReference type="Proteomes" id="UP000010556"/>
    </source>
</evidence>
<evidence type="ECO:0000256" key="1">
    <source>
        <dbReference type="ARBA" id="ARBA00004496"/>
    </source>
</evidence>
<protein>
    <submittedName>
        <fullName evidence="6">Dual specificity protein phosphatase 18</fullName>
    </submittedName>
</protein>
<reference evidence="7" key="1">
    <citation type="journal article" date="2013" name="Science">
        <title>Comparative analysis of bat genomes provides insight into the evolution of flight and immunity.</title>
        <authorList>
            <person name="Zhang G."/>
            <person name="Cowled C."/>
            <person name="Shi Z."/>
            <person name="Huang Z."/>
            <person name="Bishop-Lilly K.A."/>
            <person name="Fang X."/>
            <person name="Wynne J.W."/>
            <person name="Xiong Z."/>
            <person name="Baker M.L."/>
            <person name="Zhao W."/>
            <person name="Tachedjian M."/>
            <person name="Zhu Y."/>
            <person name="Zhou P."/>
            <person name="Jiang X."/>
            <person name="Ng J."/>
            <person name="Yang L."/>
            <person name="Wu L."/>
            <person name="Xiao J."/>
            <person name="Feng Y."/>
            <person name="Chen Y."/>
            <person name="Sun X."/>
            <person name="Zhang Y."/>
            <person name="Marsh G.A."/>
            <person name="Crameri G."/>
            <person name="Broder C.C."/>
            <person name="Frey K.G."/>
            <person name="Wang L.F."/>
            <person name="Wang J."/>
        </authorList>
    </citation>
    <scope>NUCLEOTIDE SEQUENCE [LARGE SCALE GENOMIC DNA]</scope>
</reference>
<comment type="catalytic activity">
    <reaction evidence="4">
        <text>O-phospho-L-seryl-[protein] + H2O = L-seryl-[protein] + phosphate</text>
        <dbReference type="Rhea" id="RHEA:20629"/>
        <dbReference type="Rhea" id="RHEA-COMP:9863"/>
        <dbReference type="Rhea" id="RHEA-COMP:11604"/>
        <dbReference type="ChEBI" id="CHEBI:15377"/>
        <dbReference type="ChEBI" id="CHEBI:29999"/>
        <dbReference type="ChEBI" id="CHEBI:43474"/>
        <dbReference type="ChEBI" id="CHEBI:83421"/>
        <dbReference type="EC" id="3.1.3.16"/>
    </reaction>
</comment>
<comment type="subcellular location">
    <subcellularLocation>
        <location evidence="1">Cytoplasm</location>
    </subcellularLocation>
</comment>
<dbReference type="GO" id="GO:0004722">
    <property type="term" value="F:protein serine/threonine phosphatase activity"/>
    <property type="evidence" value="ECO:0007669"/>
    <property type="project" value="UniProtKB-EC"/>
</dbReference>
<dbReference type="GO" id="GO:0005737">
    <property type="term" value="C:cytoplasm"/>
    <property type="evidence" value="ECO:0007669"/>
    <property type="project" value="UniProtKB-SubCell"/>
</dbReference>
<accession>L5LH56</accession>
<dbReference type="PRINTS" id="PR01910">
    <property type="entry name" value="ADSPHPHTASEB"/>
</dbReference>
<keyword evidence="7" id="KW-1185">Reference proteome</keyword>
<dbReference type="Gene3D" id="3.90.190.10">
    <property type="entry name" value="Protein tyrosine phosphatase superfamily"/>
    <property type="match status" value="1"/>
</dbReference>
<dbReference type="GO" id="GO:0004725">
    <property type="term" value="F:protein tyrosine phosphatase activity"/>
    <property type="evidence" value="ECO:0007669"/>
    <property type="project" value="TreeGrafter"/>
</dbReference>
<comment type="catalytic activity">
    <reaction evidence="5">
        <text>O-phospho-L-threonyl-[protein] + H2O = L-threonyl-[protein] + phosphate</text>
        <dbReference type="Rhea" id="RHEA:47004"/>
        <dbReference type="Rhea" id="RHEA-COMP:11060"/>
        <dbReference type="Rhea" id="RHEA-COMP:11605"/>
        <dbReference type="ChEBI" id="CHEBI:15377"/>
        <dbReference type="ChEBI" id="CHEBI:30013"/>
        <dbReference type="ChEBI" id="CHEBI:43474"/>
        <dbReference type="ChEBI" id="CHEBI:61977"/>
        <dbReference type="EC" id="3.1.3.16"/>
    </reaction>
</comment>
<evidence type="ECO:0000256" key="5">
    <source>
        <dbReference type="ARBA" id="ARBA00048336"/>
    </source>
</evidence>
<proteinExistence type="inferred from homology"/>
<organism evidence="6 7">
    <name type="scientific">Myotis davidii</name>
    <name type="common">David's myotis</name>
    <dbReference type="NCBI Taxonomy" id="225400"/>
    <lineage>
        <taxon>Eukaryota</taxon>
        <taxon>Metazoa</taxon>
        <taxon>Chordata</taxon>
        <taxon>Craniata</taxon>
        <taxon>Vertebrata</taxon>
        <taxon>Euteleostomi</taxon>
        <taxon>Mammalia</taxon>
        <taxon>Eutheria</taxon>
        <taxon>Laurasiatheria</taxon>
        <taxon>Chiroptera</taxon>
        <taxon>Yangochiroptera</taxon>
        <taxon>Vespertilionidae</taxon>
        <taxon>Myotis</taxon>
    </lineage>
</organism>
<dbReference type="Proteomes" id="UP000010556">
    <property type="component" value="Unassembled WGS sequence"/>
</dbReference>
<dbReference type="InterPro" id="IPR029021">
    <property type="entry name" value="Prot-tyrosine_phosphatase-like"/>
</dbReference>
<name>L5LH56_MYODS</name>
<dbReference type="SUPFAM" id="SSF52799">
    <property type="entry name" value="(Phosphotyrosine protein) phosphatases II"/>
    <property type="match status" value="1"/>
</dbReference>
<comment type="similarity">
    <text evidence="2">Belongs to the protein-tyrosine phosphatase family. Non-receptor class dual specificity subfamily.</text>
</comment>
<dbReference type="EMBL" id="KB112042">
    <property type="protein sequence ID" value="ELK25350.1"/>
    <property type="molecule type" value="Genomic_DNA"/>
</dbReference>
<evidence type="ECO:0000256" key="4">
    <source>
        <dbReference type="ARBA" id="ARBA00047761"/>
    </source>
</evidence>
<gene>
    <name evidence="6" type="ORF">MDA_GLEAN10020462</name>
</gene>
<evidence type="ECO:0000313" key="6">
    <source>
        <dbReference type="EMBL" id="ELK25350.1"/>
    </source>
</evidence>
<dbReference type="PANTHER" id="PTHR46495">
    <property type="entry name" value="DUAL SPECIFICITY PROTEIN PHOSPHATASE 21"/>
    <property type="match status" value="1"/>
</dbReference>
<dbReference type="AlphaFoldDB" id="L5LH56"/>
<dbReference type="GO" id="GO:0017017">
    <property type="term" value="F:MAP kinase tyrosine/serine/threonine phosphatase activity"/>
    <property type="evidence" value="ECO:0007669"/>
    <property type="project" value="InterPro"/>
</dbReference>
<dbReference type="InterPro" id="IPR020420">
    <property type="entry name" value="Atypical_DUSP_subfamB"/>
</dbReference>
<sequence length="93" mass="9763">MAGGAGQRQPQGFSVGCLSGITRSLYISRGVAANNKLTLSSSHITSVVNVSGEVVNSLYEDILYVQVPVAGTPRPHLCDSFDPIADHIIHDVG</sequence>
<dbReference type="PRINTS" id="PR01908">
    <property type="entry name" value="ADSPHPHTASE"/>
</dbReference>
<keyword evidence="3" id="KW-0963">Cytoplasm</keyword>
<evidence type="ECO:0000256" key="2">
    <source>
        <dbReference type="ARBA" id="ARBA00008601"/>
    </source>
</evidence>